<organism evidence="1 2">
    <name type="scientific">Vermiconidia calcicola</name>
    <dbReference type="NCBI Taxonomy" id="1690605"/>
    <lineage>
        <taxon>Eukaryota</taxon>
        <taxon>Fungi</taxon>
        <taxon>Dikarya</taxon>
        <taxon>Ascomycota</taxon>
        <taxon>Pezizomycotina</taxon>
        <taxon>Dothideomycetes</taxon>
        <taxon>Dothideomycetidae</taxon>
        <taxon>Mycosphaerellales</taxon>
        <taxon>Extremaceae</taxon>
        <taxon>Vermiconidia</taxon>
    </lineage>
</organism>
<dbReference type="Proteomes" id="UP001281147">
    <property type="component" value="Unassembled WGS sequence"/>
</dbReference>
<gene>
    <name evidence="1" type="ORF">LTR37_010477</name>
</gene>
<reference evidence="1" key="1">
    <citation type="submission" date="2023-07" db="EMBL/GenBank/DDBJ databases">
        <title>Black Yeasts Isolated from many extreme environments.</title>
        <authorList>
            <person name="Coleine C."/>
            <person name="Stajich J.E."/>
            <person name="Selbmann L."/>
        </authorList>
    </citation>
    <scope>NUCLEOTIDE SEQUENCE</scope>
    <source>
        <strain evidence="1">CCFEE 5714</strain>
    </source>
</reference>
<name>A0ACC3N7H8_9PEZI</name>
<sequence length="628" mass="70511">MGLPIWRDPEEVKIKKEREQSKSDPTAAARSPIRRRPVYARRRTPPRRETARYPPHFERSSPSSMSFNGLRDSRRGEHRGVPPVSTLLESADRRSGLPPPVPETRNYSEMDALDERERELRDSITNLQGQADRLESEARAIQAGLSPSEWDSMDEPARDAWIEENVPQEPFSSEIILDRRRRRPAADENRDTSGLPRRTPPESLRATTLPSPHGAADSRRATLPTPPHDVSDDHDSLFIPETSTARRSNRGSHPLSRSWHPESPVNGLGDRNRSPTPTDGWEIMRATITPDATLPSADSSFTSAAASQSFTSNDTTITEPERGSFREGREDENQSDTSVDPYDLICNDEERATTAALAEGMYYHDSNCPEGRARISRRYDALARDGHRYALLDESESVEIGFRLIDEALNSAEGRERVYRQARTVDGRGIQIDGNLEERIFAGREDRSASRRTRQAHVMDDEPPSPHPERYSANARAAVRQASDQVHDYFRRFTADSLTSGSVSRDRVTSPPPRYEPVTSHPDVNTFTSRDGPEPNPVSPPSARSERDVADALLSGDEQDLNAVRRVVERLAQRDDVPDEWWMSMGLNLSRTRARSRSPARRQNVGSTSAAAAGRVRNARIERGNSRL</sequence>
<evidence type="ECO:0000313" key="2">
    <source>
        <dbReference type="Proteomes" id="UP001281147"/>
    </source>
</evidence>
<proteinExistence type="predicted"/>
<dbReference type="EMBL" id="JAUTXU010000087">
    <property type="protein sequence ID" value="KAK3710046.1"/>
    <property type="molecule type" value="Genomic_DNA"/>
</dbReference>
<evidence type="ECO:0000313" key="1">
    <source>
        <dbReference type="EMBL" id="KAK3710046.1"/>
    </source>
</evidence>
<keyword evidence="2" id="KW-1185">Reference proteome</keyword>
<protein>
    <submittedName>
        <fullName evidence="1">Uncharacterized protein</fullName>
    </submittedName>
</protein>
<accession>A0ACC3N7H8</accession>
<comment type="caution">
    <text evidence="1">The sequence shown here is derived from an EMBL/GenBank/DDBJ whole genome shotgun (WGS) entry which is preliminary data.</text>
</comment>